<sequence>MRVTNFSATHTEISSRIFYKIEEDPYQMFVNAYEYYRSYKFEATPPIVSTILLFKINSIIVFTLFSHLSTVAIVYTIASVYTGDDVTYRKVMKVVPKVWKRLTATFLCMFLTFFAYKLMASVVFFLWSVTLREFVISFFTIIPLVIQYPCVPFDFDLLKGCAIDAVCKVVGKLWSWCDSLLNFGIVGTGVRFAGIKLHPILKEMYDLKLVVRRKTETLRSKARCFPQHRRLDRIPTNQQRLIFAGKQLEDGRTLADYNIQKESTLHLVLRLRGGIIEPSLMALTRKYNQDKTICRKTSPHTERKLIAEKNYSPTGFSSL</sequence>
<gene>
    <name evidence="1" type="ORF">L2E82_27712</name>
</gene>
<keyword evidence="2" id="KW-1185">Reference proteome</keyword>
<organism evidence="1 2">
    <name type="scientific">Cichorium intybus</name>
    <name type="common">Chicory</name>
    <dbReference type="NCBI Taxonomy" id="13427"/>
    <lineage>
        <taxon>Eukaryota</taxon>
        <taxon>Viridiplantae</taxon>
        <taxon>Streptophyta</taxon>
        <taxon>Embryophyta</taxon>
        <taxon>Tracheophyta</taxon>
        <taxon>Spermatophyta</taxon>
        <taxon>Magnoliopsida</taxon>
        <taxon>eudicotyledons</taxon>
        <taxon>Gunneridae</taxon>
        <taxon>Pentapetalae</taxon>
        <taxon>asterids</taxon>
        <taxon>campanulids</taxon>
        <taxon>Asterales</taxon>
        <taxon>Asteraceae</taxon>
        <taxon>Cichorioideae</taxon>
        <taxon>Cichorieae</taxon>
        <taxon>Cichoriinae</taxon>
        <taxon>Cichorium</taxon>
    </lineage>
</organism>
<name>A0ACB9CTU4_CICIN</name>
<proteinExistence type="predicted"/>
<dbReference type="Proteomes" id="UP001055811">
    <property type="component" value="Linkage Group LG05"/>
</dbReference>
<reference evidence="1 2" key="2">
    <citation type="journal article" date="2022" name="Mol. Ecol. Resour.">
        <title>The genomes of chicory, endive, great burdock and yacon provide insights into Asteraceae paleo-polyploidization history and plant inulin production.</title>
        <authorList>
            <person name="Fan W."/>
            <person name="Wang S."/>
            <person name="Wang H."/>
            <person name="Wang A."/>
            <person name="Jiang F."/>
            <person name="Liu H."/>
            <person name="Zhao H."/>
            <person name="Xu D."/>
            <person name="Zhang Y."/>
        </authorList>
    </citation>
    <scope>NUCLEOTIDE SEQUENCE [LARGE SCALE GENOMIC DNA]</scope>
    <source>
        <strain evidence="2">cv. Punajuju</strain>
        <tissue evidence="1">Leaves</tissue>
    </source>
</reference>
<evidence type="ECO:0000313" key="2">
    <source>
        <dbReference type="Proteomes" id="UP001055811"/>
    </source>
</evidence>
<dbReference type="EMBL" id="CM042013">
    <property type="protein sequence ID" value="KAI3737702.1"/>
    <property type="molecule type" value="Genomic_DNA"/>
</dbReference>
<reference evidence="2" key="1">
    <citation type="journal article" date="2022" name="Mol. Ecol. Resour.">
        <title>The genomes of chicory, endive, great burdock and yacon provide insights into Asteraceae palaeo-polyploidization history and plant inulin production.</title>
        <authorList>
            <person name="Fan W."/>
            <person name="Wang S."/>
            <person name="Wang H."/>
            <person name="Wang A."/>
            <person name="Jiang F."/>
            <person name="Liu H."/>
            <person name="Zhao H."/>
            <person name="Xu D."/>
            <person name="Zhang Y."/>
        </authorList>
    </citation>
    <scope>NUCLEOTIDE SEQUENCE [LARGE SCALE GENOMIC DNA]</scope>
    <source>
        <strain evidence="2">cv. Punajuju</strain>
    </source>
</reference>
<evidence type="ECO:0000313" key="1">
    <source>
        <dbReference type="EMBL" id="KAI3737702.1"/>
    </source>
</evidence>
<protein>
    <submittedName>
        <fullName evidence="1">Uncharacterized protein</fullName>
    </submittedName>
</protein>
<comment type="caution">
    <text evidence="1">The sequence shown here is derived from an EMBL/GenBank/DDBJ whole genome shotgun (WGS) entry which is preliminary data.</text>
</comment>
<accession>A0ACB9CTU4</accession>